<proteinExistence type="predicted"/>
<accession>A0A813DZ74</accession>
<organism evidence="2 3">
    <name type="scientific">Polarella glacialis</name>
    <name type="common">Dinoflagellate</name>
    <dbReference type="NCBI Taxonomy" id="89957"/>
    <lineage>
        <taxon>Eukaryota</taxon>
        <taxon>Sar</taxon>
        <taxon>Alveolata</taxon>
        <taxon>Dinophyceae</taxon>
        <taxon>Suessiales</taxon>
        <taxon>Suessiaceae</taxon>
        <taxon>Polarella</taxon>
    </lineage>
</organism>
<feature type="region of interest" description="Disordered" evidence="1">
    <location>
        <begin position="1"/>
        <end position="21"/>
    </location>
</feature>
<dbReference type="Proteomes" id="UP000654075">
    <property type="component" value="Unassembled WGS sequence"/>
</dbReference>
<protein>
    <submittedName>
        <fullName evidence="2">Uncharacterized protein</fullName>
    </submittedName>
</protein>
<dbReference type="AlphaFoldDB" id="A0A813DZ74"/>
<evidence type="ECO:0000256" key="1">
    <source>
        <dbReference type="SAM" id="MobiDB-lite"/>
    </source>
</evidence>
<feature type="compositionally biased region" description="Basic and acidic residues" evidence="1">
    <location>
        <begin position="116"/>
        <end position="126"/>
    </location>
</feature>
<gene>
    <name evidence="2" type="ORF">PGLA1383_LOCUS10365</name>
</gene>
<evidence type="ECO:0000313" key="2">
    <source>
        <dbReference type="EMBL" id="CAE8591699.1"/>
    </source>
</evidence>
<comment type="caution">
    <text evidence="2">The sequence shown here is derived from an EMBL/GenBank/DDBJ whole genome shotgun (WGS) entry which is preliminary data.</text>
</comment>
<evidence type="ECO:0000313" key="3">
    <source>
        <dbReference type="Proteomes" id="UP000654075"/>
    </source>
</evidence>
<reference evidence="2" key="1">
    <citation type="submission" date="2021-02" db="EMBL/GenBank/DDBJ databases">
        <authorList>
            <person name="Dougan E. K."/>
            <person name="Rhodes N."/>
            <person name="Thang M."/>
            <person name="Chan C."/>
        </authorList>
    </citation>
    <scope>NUCLEOTIDE SEQUENCE</scope>
</reference>
<keyword evidence="3" id="KW-1185">Reference proteome</keyword>
<name>A0A813DZ74_POLGL</name>
<sequence length="139" mass="15094">MEDNNNNNDNKRNKGAAGKPAECRAGQLAITPKTSCSCAGQSCNTRTTAHCDTGLAVYAEKTFSSRGVFDQYVVTNDYKHGDQRQLALSFLNNMSRHKVAQGGTRCHQLPTTVRPSEQHASHECDSKRRRIVAAGTGPA</sequence>
<dbReference type="EMBL" id="CAJNNV010005139">
    <property type="protein sequence ID" value="CAE8591699.1"/>
    <property type="molecule type" value="Genomic_DNA"/>
</dbReference>
<feature type="region of interest" description="Disordered" evidence="1">
    <location>
        <begin position="110"/>
        <end position="139"/>
    </location>
</feature>